<feature type="compositionally biased region" description="Pro residues" evidence="1">
    <location>
        <begin position="59"/>
        <end position="75"/>
    </location>
</feature>
<dbReference type="EMBL" id="PGGW01000039">
    <property type="protein sequence ID" value="PJE97653.1"/>
    <property type="molecule type" value="Genomic_DNA"/>
</dbReference>
<feature type="transmembrane region" description="Helical" evidence="2">
    <location>
        <begin position="237"/>
        <end position="259"/>
    </location>
</feature>
<dbReference type="AlphaFoldDB" id="A0A2M8M0B4"/>
<feature type="compositionally biased region" description="Low complexity" evidence="1">
    <location>
        <begin position="99"/>
        <end position="110"/>
    </location>
</feature>
<evidence type="ECO:0000256" key="2">
    <source>
        <dbReference type="SAM" id="Phobius"/>
    </source>
</evidence>
<keyword evidence="2" id="KW-0472">Membrane</keyword>
<feature type="compositionally biased region" description="Basic and acidic residues" evidence="1">
    <location>
        <begin position="117"/>
        <end position="134"/>
    </location>
</feature>
<evidence type="ECO:0000313" key="4">
    <source>
        <dbReference type="Proteomes" id="UP000230407"/>
    </source>
</evidence>
<feature type="region of interest" description="Disordered" evidence="1">
    <location>
        <begin position="1"/>
        <end position="233"/>
    </location>
</feature>
<feature type="compositionally biased region" description="Basic residues" evidence="1">
    <location>
        <begin position="391"/>
        <end position="400"/>
    </location>
</feature>
<feature type="compositionally biased region" description="Basic and acidic residues" evidence="1">
    <location>
        <begin position="1"/>
        <end position="13"/>
    </location>
</feature>
<feature type="compositionally biased region" description="Low complexity" evidence="1">
    <location>
        <begin position="144"/>
        <end position="163"/>
    </location>
</feature>
<proteinExistence type="predicted"/>
<evidence type="ECO:0000256" key="1">
    <source>
        <dbReference type="SAM" id="MobiDB-lite"/>
    </source>
</evidence>
<feature type="compositionally biased region" description="Gly residues" evidence="1">
    <location>
        <begin position="206"/>
        <end position="232"/>
    </location>
</feature>
<accession>A0A2M8M0B4</accession>
<gene>
    <name evidence="3" type="ORF">CUT44_10955</name>
</gene>
<organism evidence="3 4">
    <name type="scientific">Streptomyces carminius</name>
    <dbReference type="NCBI Taxonomy" id="2665496"/>
    <lineage>
        <taxon>Bacteria</taxon>
        <taxon>Bacillati</taxon>
        <taxon>Actinomycetota</taxon>
        <taxon>Actinomycetes</taxon>
        <taxon>Kitasatosporales</taxon>
        <taxon>Streptomycetaceae</taxon>
        <taxon>Streptomyces</taxon>
    </lineage>
</organism>
<dbReference type="Proteomes" id="UP000230407">
    <property type="component" value="Unassembled WGS sequence"/>
</dbReference>
<keyword evidence="2" id="KW-1133">Transmembrane helix</keyword>
<feature type="region of interest" description="Disordered" evidence="1">
    <location>
        <begin position="389"/>
        <end position="422"/>
    </location>
</feature>
<feature type="region of interest" description="Disordered" evidence="1">
    <location>
        <begin position="261"/>
        <end position="296"/>
    </location>
</feature>
<dbReference type="RefSeq" id="WP_100201743.1">
    <property type="nucleotide sequence ID" value="NZ_PGGW01000039.1"/>
</dbReference>
<reference evidence="3 4" key="1">
    <citation type="submission" date="2017-11" db="EMBL/GenBank/DDBJ databases">
        <title>Streptomyces carmine sp. nov., a novel actinomycete isolated from Sophora alopecuroides in Xinjiang, China.</title>
        <authorList>
            <person name="Wang Y."/>
            <person name="Luo X."/>
            <person name="Wan C."/>
            <person name="Zhang L."/>
        </authorList>
    </citation>
    <scope>NUCLEOTIDE SEQUENCE [LARGE SCALE GENOMIC DNA]</scope>
    <source>
        <strain evidence="3 4">TRM SA0054</strain>
    </source>
</reference>
<comment type="caution">
    <text evidence="3">The sequence shown here is derived from an EMBL/GenBank/DDBJ whole genome shotgun (WGS) entry which is preliminary data.</text>
</comment>
<feature type="compositionally biased region" description="Low complexity" evidence="1">
    <location>
        <begin position="401"/>
        <end position="415"/>
    </location>
</feature>
<evidence type="ECO:0000313" key="3">
    <source>
        <dbReference type="EMBL" id="PJE97653.1"/>
    </source>
</evidence>
<feature type="compositionally biased region" description="Low complexity" evidence="1">
    <location>
        <begin position="49"/>
        <end position="58"/>
    </location>
</feature>
<feature type="compositionally biased region" description="Low complexity" evidence="1">
    <location>
        <begin position="76"/>
        <end position="85"/>
    </location>
</feature>
<sequence length="442" mass="45073">MTRHSRQDDEPREGVVLPSNGGEPWFPGRDEPQEGRQPGPSAGQPWDRPWGPQAQTGQPPQPGFQQQPPPPPEVPPAVGAVPGPADETQVLPPFPAGDPVAGPARPAHPAGGSGGADDTRRIRAVGRDAERDVESTTVLRRLRAPGGAPAGAAPQRPAGAPRVPGDRPTPADFDGLFRSGPQPGDRSADATQVLPPVSPAAAPPYGGAGGRSGGYGGGHDPLGNAVPGGGRRGLPRAALVGLVVAGLVAAGLAAGAALGGGDDDPAEARPQTKASAPAKGAESAPASPTADPAKAQAEALDELLADSGASRSAVIRSVENIRKCEKLKQAAADLRDAARQRNGLVTRLDELEIDGLPDHRALADALTEAWRASAEADDHYAAWADQVAGKKGCRKGKARGTGRTAQGNRASGEATAAKKEAAGLWNPTARKYGLPERQFSEL</sequence>
<keyword evidence="4" id="KW-1185">Reference proteome</keyword>
<name>A0A2M8M0B4_9ACTN</name>
<keyword evidence="2" id="KW-0812">Transmembrane</keyword>
<protein>
    <submittedName>
        <fullName evidence="3">Uncharacterized protein</fullName>
    </submittedName>
</protein>